<name>A0A397W9H9_9GLOM</name>
<accession>A0A397W9H9</accession>
<sequence length="251" mass="29355">MDELDTLKKYRDLWWSQGNLHPMAEWEKAKFPYVLAENVTIDKYEEQADRFNVHGFWEWNAKLEKNDIILDEVTVYELTTQAHKACIGKISKLLTKQCSSVDDTDVEIYVLQATQTRARDLGKEPDASFRPTKPAVDSPNGVMDWYFFILDAAWPNIILEVASSESVRHAKYKARNYWLHGNRVRDVIIIKLHYDGETLVPSRMKAWHYCASGTSVQQKLKPKNKYAISRNLIFYRFTKFVIYIGQLLVRI</sequence>
<dbReference type="EMBL" id="QKWP01000014">
    <property type="protein sequence ID" value="RIB30347.1"/>
    <property type="molecule type" value="Genomic_DNA"/>
</dbReference>
<proteinExistence type="predicted"/>
<evidence type="ECO:0000313" key="1">
    <source>
        <dbReference type="EMBL" id="RIB30347.1"/>
    </source>
</evidence>
<dbReference type="AlphaFoldDB" id="A0A397W9H9"/>
<evidence type="ECO:0000313" key="2">
    <source>
        <dbReference type="Proteomes" id="UP000266673"/>
    </source>
</evidence>
<organism evidence="1 2">
    <name type="scientific">Gigaspora rosea</name>
    <dbReference type="NCBI Taxonomy" id="44941"/>
    <lineage>
        <taxon>Eukaryota</taxon>
        <taxon>Fungi</taxon>
        <taxon>Fungi incertae sedis</taxon>
        <taxon>Mucoromycota</taxon>
        <taxon>Glomeromycotina</taxon>
        <taxon>Glomeromycetes</taxon>
        <taxon>Diversisporales</taxon>
        <taxon>Gigasporaceae</taxon>
        <taxon>Gigaspora</taxon>
    </lineage>
</organism>
<comment type="caution">
    <text evidence="1">The sequence shown here is derived from an EMBL/GenBank/DDBJ whole genome shotgun (WGS) entry which is preliminary data.</text>
</comment>
<dbReference type="Proteomes" id="UP000266673">
    <property type="component" value="Unassembled WGS sequence"/>
</dbReference>
<protein>
    <recommendedName>
        <fullName evidence="3">Restriction endonuclease domain-containing protein</fullName>
    </recommendedName>
</protein>
<reference evidence="1 2" key="1">
    <citation type="submission" date="2018-06" db="EMBL/GenBank/DDBJ databases">
        <title>Comparative genomics reveals the genomic features of Rhizophagus irregularis, R. cerebriforme, R. diaphanum and Gigaspora rosea, and their symbiotic lifestyle signature.</title>
        <authorList>
            <person name="Morin E."/>
            <person name="San Clemente H."/>
            <person name="Chen E.C.H."/>
            <person name="De La Providencia I."/>
            <person name="Hainaut M."/>
            <person name="Kuo A."/>
            <person name="Kohler A."/>
            <person name="Murat C."/>
            <person name="Tang N."/>
            <person name="Roy S."/>
            <person name="Loubradou J."/>
            <person name="Henrissat B."/>
            <person name="Grigoriev I.V."/>
            <person name="Corradi N."/>
            <person name="Roux C."/>
            <person name="Martin F.M."/>
        </authorList>
    </citation>
    <scope>NUCLEOTIDE SEQUENCE [LARGE SCALE GENOMIC DNA]</scope>
    <source>
        <strain evidence="1 2">DAOM 194757</strain>
    </source>
</reference>
<gene>
    <name evidence="1" type="ORF">C2G38_2136387</name>
</gene>
<dbReference type="OrthoDB" id="2394456at2759"/>
<keyword evidence="2" id="KW-1185">Reference proteome</keyword>
<evidence type="ECO:0008006" key="3">
    <source>
        <dbReference type="Google" id="ProtNLM"/>
    </source>
</evidence>